<evidence type="ECO:0000313" key="1">
    <source>
        <dbReference type="EMBL" id="MBI6884295.1"/>
    </source>
</evidence>
<protein>
    <submittedName>
        <fullName evidence="1">Uncharacterized protein</fullName>
    </submittedName>
</protein>
<sequence length="141" mass="15750">MEKTGVDEIDRGEALSGAPRHDLPLCPNRMIIAAEAVRGPGFALELLREHLRLRASANLVFSEYADCYFLQLDEVDRYQNSRVGMLDAMSTMPFRSSEIFRQEILTWTPADIDRVEDAIGLRALTELGLFSPSTGKSTQST</sequence>
<dbReference type="AlphaFoldDB" id="A0A8I1ED02"/>
<proteinExistence type="predicted"/>
<evidence type="ECO:0000313" key="2">
    <source>
        <dbReference type="Proteomes" id="UP000637061"/>
    </source>
</evidence>
<name>A0A8I1ED02_PSEPU</name>
<gene>
    <name evidence="1" type="ORF">JEU22_10265</name>
</gene>
<reference evidence="1" key="1">
    <citation type="submission" date="2020-12" db="EMBL/GenBank/DDBJ databases">
        <title>Enhanced detection system for hospital associated transmission using whole genome sequencing surveillance.</title>
        <authorList>
            <person name="Harrison L.H."/>
            <person name="Van Tyne D."/>
            <person name="Marsh J.W."/>
            <person name="Griffith M.P."/>
            <person name="Snyder D.J."/>
            <person name="Cooper V.S."/>
            <person name="Mustapha M."/>
        </authorList>
    </citation>
    <scope>NUCLEOTIDE SEQUENCE</scope>
    <source>
        <strain evidence="1">PSB00042</strain>
    </source>
</reference>
<organism evidence="1 2">
    <name type="scientific">Pseudomonas putida</name>
    <name type="common">Arthrobacter siderocapsulatus</name>
    <dbReference type="NCBI Taxonomy" id="303"/>
    <lineage>
        <taxon>Bacteria</taxon>
        <taxon>Pseudomonadati</taxon>
        <taxon>Pseudomonadota</taxon>
        <taxon>Gammaproteobacteria</taxon>
        <taxon>Pseudomonadales</taxon>
        <taxon>Pseudomonadaceae</taxon>
        <taxon>Pseudomonas</taxon>
    </lineage>
</organism>
<dbReference type="Proteomes" id="UP000637061">
    <property type="component" value="Unassembled WGS sequence"/>
</dbReference>
<dbReference type="EMBL" id="JAEHTE010000008">
    <property type="protein sequence ID" value="MBI6884295.1"/>
    <property type="molecule type" value="Genomic_DNA"/>
</dbReference>
<dbReference type="RefSeq" id="WP_198747187.1">
    <property type="nucleotide sequence ID" value="NZ_JAEHTE010000008.1"/>
</dbReference>
<accession>A0A8I1ED02</accession>
<comment type="caution">
    <text evidence="1">The sequence shown here is derived from an EMBL/GenBank/DDBJ whole genome shotgun (WGS) entry which is preliminary data.</text>
</comment>